<organism evidence="1 2">
    <name type="scientific">Liparis tanakae</name>
    <name type="common">Tanaka's snailfish</name>
    <dbReference type="NCBI Taxonomy" id="230148"/>
    <lineage>
        <taxon>Eukaryota</taxon>
        <taxon>Metazoa</taxon>
        <taxon>Chordata</taxon>
        <taxon>Craniata</taxon>
        <taxon>Vertebrata</taxon>
        <taxon>Euteleostomi</taxon>
        <taxon>Actinopterygii</taxon>
        <taxon>Neopterygii</taxon>
        <taxon>Teleostei</taxon>
        <taxon>Neoteleostei</taxon>
        <taxon>Acanthomorphata</taxon>
        <taxon>Eupercaria</taxon>
        <taxon>Perciformes</taxon>
        <taxon>Cottioidei</taxon>
        <taxon>Cottales</taxon>
        <taxon>Liparidae</taxon>
        <taxon>Liparis</taxon>
    </lineage>
</organism>
<accession>A0A4Z2I3P8</accession>
<sequence>MGFHLRRKRGSVVLAMDASIGRPPTEIRRVFIDSFCSSGVKPEGAGMEDGAESPEGKHRETINVLQSLPDTSSPDLVLTPAALTWS</sequence>
<dbReference type="Proteomes" id="UP000314294">
    <property type="component" value="Unassembled WGS sequence"/>
</dbReference>
<gene>
    <name evidence="1" type="ORF">EYF80_017148</name>
</gene>
<evidence type="ECO:0000313" key="2">
    <source>
        <dbReference type="Proteomes" id="UP000314294"/>
    </source>
</evidence>
<name>A0A4Z2I3P8_9TELE</name>
<dbReference type="AlphaFoldDB" id="A0A4Z2I3P8"/>
<reference evidence="1 2" key="1">
    <citation type="submission" date="2019-03" db="EMBL/GenBank/DDBJ databases">
        <title>First draft genome of Liparis tanakae, snailfish: a comprehensive survey of snailfish specific genes.</title>
        <authorList>
            <person name="Kim W."/>
            <person name="Song I."/>
            <person name="Jeong J.-H."/>
            <person name="Kim D."/>
            <person name="Kim S."/>
            <person name="Ryu S."/>
            <person name="Song J.Y."/>
            <person name="Lee S.K."/>
        </authorList>
    </citation>
    <scope>NUCLEOTIDE SEQUENCE [LARGE SCALE GENOMIC DNA]</scope>
    <source>
        <tissue evidence="1">Muscle</tissue>
    </source>
</reference>
<keyword evidence="2" id="KW-1185">Reference proteome</keyword>
<protein>
    <submittedName>
        <fullName evidence="1">Uncharacterized protein</fullName>
    </submittedName>
</protein>
<proteinExistence type="predicted"/>
<dbReference type="EMBL" id="SRLO01000134">
    <property type="protein sequence ID" value="TNN72699.1"/>
    <property type="molecule type" value="Genomic_DNA"/>
</dbReference>
<comment type="caution">
    <text evidence="1">The sequence shown here is derived from an EMBL/GenBank/DDBJ whole genome shotgun (WGS) entry which is preliminary data.</text>
</comment>
<evidence type="ECO:0000313" key="1">
    <source>
        <dbReference type="EMBL" id="TNN72699.1"/>
    </source>
</evidence>